<name>A0AAN8Z1I9_9MAGN</name>
<dbReference type="PANTHER" id="PTHR10992:SF943">
    <property type="entry name" value="METHYLESTERASE 10"/>
    <property type="match status" value="1"/>
</dbReference>
<sequence>MEAFSISVAMERFPGKVSVALFFFKRTPPETVMDCQFSFEDGPVPTIASLGPNYMAHSMYQHCEQEVLGLAKMLVRPSGIFFKDWNKESLLTKERYGSIDRVYVICEEDRVMREEFQWWNIQNSPPQEVKFLQELTTWSYSPSL</sequence>
<keyword evidence="2" id="KW-1185">Reference proteome</keyword>
<reference evidence="1 2" key="1">
    <citation type="submission" date="2023-12" db="EMBL/GenBank/DDBJ databases">
        <title>A high-quality genome assembly for Dillenia turbinata (Dilleniales).</title>
        <authorList>
            <person name="Chanderbali A."/>
        </authorList>
    </citation>
    <scope>NUCLEOTIDE SEQUENCE [LARGE SCALE GENOMIC DNA]</scope>
    <source>
        <strain evidence="1">LSX21</strain>
        <tissue evidence="1">Leaf</tissue>
    </source>
</reference>
<evidence type="ECO:0000313" key="1">
    <source>
        <dbReference type="EMBL" id="KAK6922994.1"/>
    </source>
</evidence>
<dbReference type="AlphaFoldDB" id="A0AAN8Z1I9"/>
<evidence type="ECO:0000313" key="2">
    <source>
        <dbReference type="Proteomes" id="UP001370490"/>
    </source>
</evidence>
<gene>
    <name evidence="1" type="ORF">RJ641_011298</name>
</gene>
<dbReference type="GO" id="GO:0009696">
    <property type="term" value="P:salicylic acid metabolic process"/>
    <property type="evidence" value="ECO:0007669"/>
    <property type="project" value="TreeGrafter"/>
</dbReference>
<dbReference type="EMBL" id="JBAMMX010000018">
    <property type="protein sequence ID" value="KAK6922994.1"/>
    <property type="molecule type" value="Genomic_DNA"/>
</dbReference>
<dbReference type="Gene3D" id="3.40.50.1820">
    <property type="entry name" value="alpha/beta hydrolase"/>
    <property type="match status" value="1"/>
</dbReference>
<accession>A0AAN8Z1I9</accession>
<protein>
    <submittedName>
        <fullName evidence="1">Uncharacterized protein</fullName>
    </submittedName>
</protein>
<dbReference type="GO" id="GO:0080032">
    <property type="term" value="F:methyl jasmonate esterase activity"/>
    <property type="evidence" value="ECO:0007669"/>
    <property type="project" value="TreeGrafter"/>
</dbReference>
<dbReference type="Proteomes" id="UP001370490">
    <property type="component" value="Unassembled WGS sequence"/>
</dbReference>
<comment type="caution">
    <text evidence="1">The sequence shown here is derived from an EMBL/GenBank/DDBJ whole genome shotgun (WGS) entry which is preliminary data.</text>
</comment>
<dbReference type="InterPro" id="IPR045889">
    <property type="entry name" value="MES/HNL"/>
</dbReference>
<dbReference type="GO" id="GO:0009694">
    <property type="term" value="P:jasmonic acid metabolic process"/>
    <property type="evidence" value="ECO:0007669"/>
    <property type="project" value="TreeGrafter"/>
</dbReference>
<dbReference type="PANTHER" id="PTHR10992">
    <property type="entry name" value="METHYLESTERASE FAMILY MEMBER"/>
    <property type="match status" value="1"/>
</dbReference>
<proteinExistence type="predicted"/>
<dbReference type="GO" id="GO:0080030">
    <property type="term" value="F:methyl indole-3-acetate esterase activity"/>
    <property type="evidence" value="ECO:0007669"/>
    <property type="project" value="TreeGrafter"/>
</dbReference>
<dbReference type="GO" id="GO:0080031">
    <property type="term" value="F:methyl salicylate esterase activity"/>
    <property type="evidence" value="ECO:0007669"/>
    <property type="project" value="TreeGrafter"/>
</dbReference>
<organism evidence="1 2">
    <name type="scientific">Dillenia turbinata</name>
    <dbReference type="NCBI Taxonomy" id="194707"/>
    <lineage>
        <taxon>Eukaryota</taxon>
        <taxon>Viridiplantae</taxon>
        <taxon>Streptophyta</taxon>
        <taxon>Embryophyta</taxon>
        <taxon>Tracheophyta</taxon>
        <taxon>Spermatophyta</taxon>
        <taxon>Magnoliopsida</taxon>
        <taxon>eudicotyledons</taxon>
        <taxon>Gunneridae</taxon>
        <taxon>Pentapetalae</taxon>
        <taxon>Dilleniales</taxon>
        <taxon>Dilleniaceae</taxon>
        <taxon>Dillenia</taxon>
    </lineage>
</organism>
<dbReference type="InterPro" id="IPR029058">
    <property type="entry name" value="AB_hydrolase_fold"/>
</dbReference>